<dbReference type="InterPro" id="IPR003439">
    <property type="entry name" value="ABC_transporter-like_ATP-bd"/>
</dbReference>
<dbReference type="PANTHER" id="PTHR43204">
    <property type="entry name" value="ABC TRANSPORTER I FAMILY MEMBER 6, CHLOROPLASTIC"/>
    <property type="match status" value="1"/>
</dbReference>
<dbReference type="PROSITE" id="PS50893">
    <property type="entry name" value="ABC_TRANSPORTER_2"/>
    <property type="match status" value="1"/>
</dbReference>
<dbReference type="GO" id="GO:0005524">
    <property type="term" value="F:ATP binding"/>
    <property type="evidence" value="ECO:0007669"/>
    <property type="project" value="UniProtKB-KW"/>
</dbReference>
<dbReference type="SMART" id="SM00382">
    <property type="entry name" value="AAA"/>
    <property type="match status" value="1"/>
</dbReference>
<dbReference type="Pfam" id="PF00005">
    <property type="entry name" value="ABC_tran"/>
    <property type="match status" value="1"/>
</dbReference>
<keyword evidence="1" id="KW-0547">Nucleotide-binding</keyword>
<dbReference type="InterPro" id="IPR017871">
    <property type="entry name" value="ABC_transporter-like_CS"/>
</dbReference>
<dbReference type="SUPFAM" id="SSF52540">
    <property type="entry name" value="P-loop containing nucleoside triphosphate hydrolases"/>
    <property type="match status" value="1"/>
</dbReference>
<dbReference type="AlphaFoldDB" id="A0A381TJ68"/>
<evidence type="ECO:0000256" key="1">
    <source>
        <dbReference type="ARBA" id="ARBA00022741"/>
    </source>
</evidence>
<sequence>MSDATVADAIPTEGTPLFEVRDLHASTTDGIGILHGVDLVVHPGEVHALMGPNGSGKSTLASVLLGSPEYLVTGGSIRFRGDEITEWPPDVRGKAGIFLAFQYPLEIAGVSVINFLRQSLSARKGIDMSVLELRLSIMDWMDRLGMDPSFADRHVNEGFSGGEKKRNEILQMAILEPEMAILDETDSGLDIDALRVVAEGVAEVRRDRANLGILAITHYQRLLDHLRPDVVHILMDGRVVERGGPEIAARLERDGYEAFRATGPNATD</sequence>
<dbReference type="GO" id="GO:0016887">
    <property type="term" value="F:ATP hydrolysis activity"/>
    <property type="evidence" value="ECO:0007669"/>
    <property type="project" value="InterPro"/>
</dbReference>
<dbReference type="InterPro" id="IPR010230">
    <property type="entry name" value="FeS-cluster_ATPase_SufC"/>
</dbReference>
<feature type="domain" description="ABC transporter" evidence="3">
    <location>
        <begin position="18"/>
        <end position="261"/>
    </location>
</feature>
<protein>
    <recommendedName>
        <fullName evidence="3">ABC transporter domain-containing protein</fullName>
    </recommendedName>
</protein>
<dbReference type="InterPro" id="IPR027417">
    <property type="entry name" value="P-loop_NTPase"/>
</dbReference>
<dbReference type="EMBL" id="UINC01004689">
    <property type="protein sequence ID" value="SVA16152.1"/>
    <property type="molecule type" value="Genomic_DNA"/>
</dbReference>
<dbReference type="PROSITE" id="PS00211">
    <property type="entry name" value="ABC_TRANSPORTER_1"/>
    <property type="match status" value="1"/>
</dbReference>
<dbReference type="Gene3D" id="3.40.50.300">
    <property type="entry name" value="P-loop containing nucleotide triphosphate hydrolases"/>
    <property type="match status" value="1"/>
</dbReference>
<organism evidence="4">
    <name type="scientific">marine metagenome</name>
    <dbReference type="NCBI Taxonomy" id="408172"/>
    <lineage>
        <taxon>unclassified sequences</taxon>
        <taxon>metagenomes</taxon>
        <taxon>ecological metagenomes</taxon>
    </lineage>
</organism>
<evidence type="ECO:0000313" key="4">
    <source>
        <dbReference type="EMBL" id="SVA16152.1"/>
    </source>
</evidence>
<evidence type="ECO:0000256" key="2">
    <source>
        <dbReference type="ARBA" id="ARBA00022840"/>
    </source>
</evidence>
<keyword evidence="2" id="KW-0067">ATP-binding</keyword>
<dbReference type="PANTHER" id="PTHR43204:SF1">
    <property type="entry name" value="ABC TRANSPORTER I FAMILY MEMBER 6, CHLOROPLASTIC"/>
    <property type="match status" value="1"/>
</dbReference>
<evidence type="ECO:0000259" key="3">
    <source>
        <dbReference type="PROSITE" id="PS50893"/>
    </source>
</evidence>
<name>A0A381TJ68_9ZZZZ</name>
<dbReference type="InterPro" id="IPR003593">
    <property type="entry name" value="AAA+_ATPase"/>
</dbReference>
<dbReference type="CDD" id="cd03217">
    <property type="entry name" value="ABC_FeS_Assembly"/>
    <property type="match status" value="1"/>
</dbReference>
<dbReference type="NCBIfam" id="TIGR01978">
    <property type="entry name" value="sufC"/>
    <property type="match status" value="1"/>
</dbReference>
<accession>A0A381TJ68</accession>
<reference evidence="4" key="1">
    <citation type="submission" date="2018-05" db="EMBL/GenBank/DDBJ databases">
        <authorList>
            <person name="Lanie J.A."/>
            <person name="Ng W.-L."/>
            <person name="Kazmierczak K.M."/>
            <person name="Andrzejewski T.M."/>
            <person name="Davidsen T.M."/>
            <person name="Wayne K.J."/>
            <person name="Tettelin H."/>
            <person name="Glass J.I."/>
            <person name="Rusch D."/>
            <person name="Podicherti R."/>
            <person name="Tsui H.-C.T."/>
            <person name="Winkler M.E."/>
        </authorList>
    </citation>
    <scope>NUCLEOTIDE SEQUENCE</scope>
</reference>
<proteinExistence type="predicted"/>
<gene>
    <name evidence="4" type="ORF">METZ01_LOCUS69006</name>
</gene>